<keyword evidence="8" id="KW-1185">Reference proteome</keyword>
<dbReference type="PANTHER" id="PTHR12606:SF141">
    <property type="entry name" value="GH15225P-RELATED"/>
    <property type="match status" value="1"/>
</dbReference>
<feature type="region of interest" description="Disordered" evidence="5">
    <location>
        <begin position="1"/>
        <end position="21"/>
    </location>
</feature>
<dbReference type="SUPFAM" id="SSF54001">
    <property type="entry name" value="Cysteine proteinases"/>
    <property type="match status" value="1"/>
</dbReference>
<keyword evidence="4" id="KW-0788">Thiol protease</keyword>
<feature type="region of interest" description="Disordered" evidence="5">
    <location>
        <begin position="33"/>
        <end position="53"/>
    </location>
</feature>
<dbReference type="EMBL" id="JAKKPZ010000003">
    <property type="protein sequence ID" value="KAI1723736.1"/>
    <property type="molecule type" value="Genomic_DNA"/>
</dbReference>
<evidence type="ECO:0000256" key="2">
    <source>
        <dbReference type="ARBA" id="ARBA00022670"/>
    </source>
</evidence>
<dbReference type="GO" id="GO:0060255">
    <property type="term" value="P:regulation of macromolecule metabolic process"/>
    <property type="evidence" value="ECO:0007669"/>
    <property type="project" value="UniProtKB-ARBA"/>
</dbReference>
<comment type="caution">
    <text evidence="7">The sequence shown here is derived from an EMBL/GenBank/DDBJ whole genome shotgun (WGS) entry which is preliminary data.</text>
</comment>
<evidence type="ECO:0000256" key="3">
    <source>
        <dbReference type="ARBA" id="ARBA00022801"/>
    </source>
</evidence>
<comment type="similarity">
    <text evidence="1">Belongs to the peptidase C48 family.</text>
</comment>
<evidence type="ECO:0000313" key="8">
    <source>
        <dbReference type="Proteomes" id="UP001201812"/>
    </source>
</evidence>
<dbReference type="GO" id="GO:0016926">
    <property type="term" value="P:protein desumoylation"/>
    <property type="evidence" value="ECO:0007669"/>
    <property type="project" value="TreeGrafter"/>
</dbReference>
<proteinExistence type="inferred from homology"/>
<dbReference type="Pfam" id="PF02902">
    <property type="entry name" value="Peptidase_C48"/>
    <property type="match status" value="1"/>
</dbReference>
<dbReference type="Gene3D" id="3.40.395.10">
    <property type="entry name" value="Adenoviral Proteinase, Chain A"/>
    <property type="match status" value="1"/>
</dbReference>
<evidence type="ECO:0000256" key="4">
    <source>
        <dbReference type="ARBA" id="ARBA00022807"/>
    </source>
</evidence>
<feature type="domain" description="Ubiquitin-like protease family profile" evidence="6">
    <location>
        <begin position="475"/>
        <end position="638"/>
    </location>
</feature>
<dbReference type="Proteomes" id="UP001201812">
    <property type="component" value="Unassembled WGS sequence"/>
</dbReference>
<protein>
    <submittedName>
        <fullName evidence="7">Sentrin-specific protease</fullName>
    </submittedName>
</protein>
<accession>A0AAD4N9L9</accession>
<dbReference type="InterPro" id="IPR003653">
    <property type="entry name" value="Peptidase_C48_C"/>
</dbReference>
<dbReference type="PROSITE" id="PS50600">
    <property type="entry name" value="ULP_PROTEASE"/>
    <property type="match status" value="1"/>
</dbReference>
<dbReference type="GO" id="GO:0006508">
    <property type="term" value="P:proteolysis"/>
    <property type="evidence" value="ECO:0007669"/>
    <property type="project" value="UniProtKB-KW"/>
</dbReference>
<keyword evidence="2 7" id="KW-0645">Protease</keyword>
<dbReference type="FunFam" id="3.40.395.10:FF:000001">
    <property type="entry name" value="Sentrin-specific protease 1"/>
    <property type="match status" value="1"/>
</dbReference>
<dbReference type="GO" id="GO:0016929">
    <property type="term" value="F:deSUMOylase activity"/>
    <property type="evidence" value="ECO:0007669"/>
    <property type="project" value="TreeGrafter"/>
</dbReference>
<gene>
    <name evidence="7" type="ORF">DdX_03907</name>
</gene>
<dbReference type="AlphaFoldDB" id="A0AAD4N9L9"/>
<sequence>MREPIVQQESNGETGKLNGKSGFAEGLFSFFSKRNGVKNGSKDELKNDNGVSGRYTPARAYYNDQSSVHEPTQSSIFDYSQRKTSTPSLPLRDRSSINITSNNYGMSYRQLPSSILHHQARNRISYIPTYESTPVLDRHEFAPRYRDISSSQRFSPYGTPFLERTSYRERLSARTNTSSLFPSHGMDDSFNLFRPSPKSTLESVDADARDEYEKLLKQLNDNKTPNLPFIPTHRRIGPITKLAVSKVTINPASPNTVLQRLEATLAMIKGLPNTLERGKDTVKGGVVGKLQYGFPNSAPSPSQGFLFNKSKLSEQPPTPLIDLTDSSNESHERSKSTSDLTKLIEVGKEIISKTPDENKKRQSLSLALASTSTSSPIVAVKAAVERQMRYASMEDVSRQWRERKYKDESESRQAQIRELEKEVHDRTQLEGLILERRVPEKDEFPDLPEDADGLLASAWNICANPNEVFTKGFDVDILRKDLLSLRGLEWLNDEVVNFYMNLICERSRENDDLPKTYAFNTFFYPNLSSKGYNSVRRWTRKIDIFSFELLIIPVHLTAHWCLAVVDLKEKCITYYDSMLGSDQGCLNLIKDYLKLEHKDKKHEEYDTSDWKTVCRKDIPRQLNGSDCGMFSCKFAEFASRRAEIVFDQRNMPYYRRRMVYEICKKALL</sequence>
<dbReference type="GO" id="GO:0080090">
    <property type="term" value="P:regulation of primary metabolic process"/>
    <property type="evidence" value="ECO:0007669"/>
    <property type="project" value="UniProtKB-ARBA"/>
</dbReference>
<dbReference type="InterPro" id="IPR038765">
    <property type="entry name" value="Papain-like_cys_pep_sf"/>
</dbReference>
<evidence type="ECO:0000259" key="6">
    <source>
        <dbReference type="PROSITE" id="PS50600"/>
    </source>
</evidence>
<name>A0AAD4N9L9_9BILA</name>
<keyword evidence="3" id="KW-0378">Hydrolase</keyword>
<evidence type="ECO:0000313" key="7">
    <source>
        <dbReference type="EMBL" id="KAI1723736.1"/>
    </source>
</evidence>
<dbReference type="GO" id="GO:0005634">
    <property type="term" value="C:nucleus"/>
    <property type="evidence" value="ECO:0007669"/>
    <property type="project" value="TreeGrafter"/>
</dbReference>
<organism evidence="7 8">
    <name type="scientific">Ditylenchus destructor</name>
    <dbReference type="NCBI Taxonomy" id="166010"/>
    <lineage>
        <taxon>Eukaryota</taxon>
        <taxon>Metazoa</taxon>
        <taxon>Ecdysozoa</taxon>
        <taxon>Nematoda</taxon>
        <taxon>Chromadorea</taxon>
        <taxon>Rhabditida</taxon>
        <taxon>Tylenchina</taxon>
        <taxon>Tylenchomorpha</taxon>
        <taxon>Sphaerularioidea</taxon>
        <taxon>Anguinidae</taxon>
        <taxon>Anguininae</taxon>
        <taxon>Ditylenchus</taxon>
    </lineage>
</organism>
<feature type="region of interest" description="Disordered" evidence="5">
    <location>
        <begin position="316"/>
        <end position="339"/>
    </location>
</feature>
<reference evidence="7" key="1">
    <citation type="submission" date="2022-01" db="EMBL/GenBank/DDBJ databases">
        <title>Genome Sequence Resource for Two Populations of Ditylenchus destructor, the Migratory Endoparasitic Phytonematode.</title>
        <authorList>
            <person name="Zhang H."/>
            <person name="Lin R."/>
            <person name="Xie B."/>
        </authorList>
    </citation>
    <scope>NUCLEOTIDE SEQUENCE</scope>
    <source>
        <strain evidence="7">BazhouSP</strain>
    </source>
</reference>
<evidence type="ECO:0000256" key="5">
    <source>
        <dbReference type="SAM" id="MobiDB-lite"/>
    </source>
</evidence>
<evidence type="ECO:0000256" key="1">
    <source>
        <dbReference type="ARBA" id="ARBA00005234"/>
    </source>
</evidence>
<dbReference type="PANTHER" id="PTHR12606">
    <property type="entry name" value="SENTRIN/SUMO-SPECIFIC PROTEASE"/>
    <property type="match status" value="1"/>
</dbReference>